<reference evidence="14" key="1">
    <citation type="submission" date="2025-08" db="UniProtKB">
        <authorList>
            <consortium name="RefSeq"/>
        </authorList>
    </citation>
    <scope>IDENTIFICATION</scope>
</reference>
<dbReference type="FunFam" id="3.20.20.80:FF:000063">
    <property type="entry name" value="Beta-hexosaminidase"/>
    <property type="match status" value="1"/>
</dbReference>
<dbReference type="RefSeq" id="XP_014477618.1">
    <property type="nucleotide sequence ID" value="XM_014622132.1"/>
</dbReference>
<keyword evidence="5" id="KW-0325">Glycoprotein</keyword>
<dbReference type="GO" id="GO:0006689">
    <property type="term" value="P:ganglioside catabolic process"/>
    <property type="evidence" value="ECO:0007669"/>
    <property type="project" value="TreeGrafter"/>
</dbReference>
<protein>
    <recommendedName>
        <fullName evidence="7">Beta-hexosaminidase</fullName>
        <ecNumber evidence="7">3.2.1.52</ecNumber>
    </recommendedName>
</protein>
<evidence type="ECO:0000313" key="14">
    <source>
        <dbReference type="RefSeq" id="XP_014477618.1"/>
    </source>
</evidence>
<dbReference type="GO" id="GO:0030203">
    <property type="term" value="P:glycosaminoglycan metabolic process"/>
    <property type="evidence" value="ECO:0007669"/>
    <property type="project" value="TreeGrafter"/>
</dbReference>
<dbReference type="GO" id="GO:0005975">
    <property type="term" value="P:carbohydrate metabolic process"/>
    <property type="evidence" value="ECO:0007669"/>
    <property type="project" value="InterPro"/>
</dbReference>
<evidence type="ECO:0000259" key="11">
    <source>
        <dbReference type="Pfam" id="PF00728"/>
    </source>
</evidence>
<evidence type="ECO:0000256" key="1">
    <source>
        <dbReference type="ARBA" id="ARBA00001231"/>
    </source>
</evidence>
<feature type="disulfide bond" evidence="9">
    <location>
        <begin position="525"/>
        <end position="543"/>
    </location>
</feature>
<organism evidence="13 14">
    <name type="scientific">Dinoponera quadriceps</name>
    <name type="common">South American ant</name>
    <dbReference type="NCBI Taxonomy" id="609295"/>
    <lineage>
        <taxon>Eukaryota</taxon>
        <taxon>Metazoa</taxon>
        <taxon>Ecdysozoa</taxon>
        <taxon>Arthropoda</taxon>
        <taxon>Hexapoda</taxon>
        <taxon>Insecta</taxon>
        <taxon>Pterygota</taxon>
        <taxon>Neoptera</taxon>
        <taxon>Endopterygota</taxon>
        <taxon>Hymenoptera</taxon>
        <taxon>Apocrita</taxon>
        <taxon>Aculeata</taxon>
        <taxon>Formicoidea</taxon>
        <taxon>Formicidae</taxon>
        <taxon>Ponerinae</taxon>
        <taxon>Ponerini</taxon>
        <taxon>Dinoponera</taxon>
    </lineage>
</organism>
<proteinExistence type="inferred from homology"/>
<dbReference type="PIRSF" id="PIRSF001093">
    <property type="entry name" value="B-hxosamndse_ab_euk"/>
    <property type="match status" value="1"/>
</dbReference>
<dbReference type="SUPFAM" id="SSF51445">
    <property type="entry name" value="(Trans)glycosidases"/>
    <property type="match status" value="1"/>
</dbReference>
<feature type="disulfide bond" evidence="9">
    <location>
        <begin position="301"/>
        <end position="353"/>
    </location>
</feature>
<evidence type="ECO:0000256" key="2">
    <source>
        <dbReference type="ARBA" id="ARBA00006285"/>
    </source>
</evidence>
<dbReference type="EC" id="3.2.1.52" evidence="7"/>
<dbReference type="OrthoDB" id="428480at2759"/>
<keyword evidence="4 7" id="KW-0378">Hydrolase</keyword>
<evidence type="ECO:0000256" key="8">
    <source>
        <dbReference type="PIRSR" id="PIRSR001093-1"/>
    </source>
</evidence>
<dbReference type="InterPro" id="IPR025705">
    <property type="entry name" value="Beta_hexosaminidase_sua/sub"/>
</dbReference>
<sequence>MWASLLSSAIVLVLLVASPASCWHDESGSWFQPTKGEIWPVPNSRTLKEDFYLLRPSNFDIRVNGETCDIVIEAVERYTRIILTEARIARLVTEGQPRTSVRDDPHFKGTLEALSIRLQQPCEQNGEHWPHLHMNESYKLEINETSPIAVLRAEAVWGILRGLETFSQVLAPSGDGPTLKVKCQTIVDQPKLPHRGLLLDTSRHYLPLSDILLTLDAMSYNKLNVLHWHIVDDNSFPYQSTRYPELSAKGAFHHSMIYTPNDVQKVVDYARLRGIRVMPEFDTPGHTKSWGLAYPELLTICYDSTGKPSGKLGPMNPTKQALYEFVRNLFSEIVQVFPDQYIHLGGDEVPFNCWASNPEIIAYMKAHNMSKYELLENEYIAQVLAISNSLDASTIVWQEVFDNGVVLPTTTVVHVWKAQRWQKELERATMAGHPVLLSSCWYLDHIDSGGDWIKFYNCDPFDFVGAANATNLMLGGETCMWGEFVDRSNVHPRIWPRASAAAERLWSFKKQDNNAAAQRLEEHACRMNRRGIPAQPPNGPGFCVI</sequence>
<dbReference type="Proteomes" id="UP000515204">
    <property type="component" value="Unplaced"/>
</dbReference>
<name>A0A6P3XI02_DINQU</name>
<accession>A0A6P3XI02</accession>
<dbReference type="PANTHER" id="PTHR22600:SF21">
    <property type="entry name" value="BETA-HEXOSAMINIDASE A"/>
    <property type="match status" value="1"/>
</dbReference>
<evidence type="ECO:0000259" key="12">
    <source>
        <dbReference type="Pfam" id="PF14845"/>
    </source>
</evidence>
<dbReference type="Pfam" id="PF14845">
    <property type="entry name" value="Glycohydro_20b2"/>
    <property type="match status" value="1"/>
</dbReference>
<evidence type="ECO:0000313" key="13">
    <source>
        <dbReference type="Proteomes" id="UP000515204"/>
    </source>
</evidence>
<feature type="active site" description="Proton donor" evidence="8">
    <location>
        <position position="348"/>
    </location>
</feature>
<keyword evidence="6 7" id="KW-0326">Glycosidase</keyword>
<evidence type="ECO:0000256" key="7">
    <source>
        <dbReference type="PIRNR" id="PIRNR001093"/>
    </source>
</evidence>
<evidence type="ECO:0000256" key="5">
    <source>
        <dbReference type="ARBA" id="ARBA00023180"/>
    </source>
</evidence>
<comment type="similarity">
    <text evidence="2 7">Belongs to the glycosyl hydrolase 20 family.</text>
</comment>
<dbReference type="AlphaFoldDB" id="A0A6P3XI02"/>
<dbReference type="InterPro" id="IPR017853">
    <property type="entry name" value="GH"/>
</dbReference>
<feature type="domain" description="Glycoside hydrolase family 20 catalytic" evidence="11">
    <location>
        <begin position="193"/>
        <end position="507"/>
    </location>
</feature>
<feature type="disulfide bond" evidence="9">
    <location>
        <begin position="68"/>
        <end position="122"/>
    </location>
</feature>
<dbReference type="KEGG" id="dqu:106746027"/>
<keyword evidence="13" id="KW-1185">Reference proteome</keyword>
<dbReference type="SUPFAM" id="SSF55545">
    <property type="entry name" value="beta-N-acetylhexosaminidase-like domain"/>
    <property type="match status" value="1"/>
</dbReference>
<gene>
    <name evidence="14" type="primary">LOC106746027</name>
</gene>
<dbReference type="InterPro" id="IPR015883">
    <property type="entry name" value="Glyco_hydro_20_cat"/>
</dbReference>
<dbReference type="InterPro" id="IPR029019">
    <property type="entry name" value="HEX_eukaryotic_N"/>
</dbReference>
<dbReference type="InterPro" id="IPR029018">
    <property type="entry name" value="Hex-like_dom2"/>
</dbReference>
<dbReference type="Gene3D" id="3.30.379.10">
    <property type="entry name" value="Chitobiase/beta-hexosaminidase domain 2-like"/>
    <property type="match status" value="1"/>
</dbReference>
<dbReference type="CDD" id="cd06562">
    <property type="entry name" value="GH20_HexA_HexB-like"/>
    <property type="match status" value="1"/>
</dbReference>
<keyword evidence="9" id="KW-1015">Disulfide bond</keyword>
<dbReference type="GeneID" id="106746027"/>
<dbReference type="Pfam" id="PF00728">
    <property type="entry name" value="Glyco_hydro_20"/>
    <property type="match status" value="1"/>
</dbReference>
<evidence type="ECO:0000256" key="9">
    <source>
        <dbReference type="PIRSR" id="PIRSR001093-2"/>
    </source>
</evidence>
<dbReference type="GO" id="GO:0016020">
    <property type="term" value="C:membrane"/>
    <property type="evidence" value="ECO:0007669"/>
    <property type="project" value="TreeGrafter"/>
</dbReference>
<feature type="signal peptide" evidence="10">
    <location>
        <begin position="1"/>
        <end position="22"/>
    </location>
</feature>
<comment type="catalytic activity">
    <reaction evidence="1 7">
        <text>Hydrolysis of terminal non-reducing N-acetyl-D-hexosamine residues in N-acetyl-beta-D-hexosaminides.</text>
        <dbReference type="EC" id="3.2.1.52"/>
    </reaction>
</comment>
<evidence type="ECO:0000256" key="10">
    <source>
        <dbReference type="SAM" id="SignalP"/>
    </source>
</evidence>
<evidence type="ECO:0000256" key="6">
    <source>
        <dbReference type="ARBA" id="ARBA00023295"/>
    </source>
</evidence>
<dbReference type="PANTHER" id="PTHR22600">
    <property type="entry name" value="BETA-HEXOSAMINIDASE"/>
    <property type="match status" value="1"/>
</dbReference>
<feature type="domain" description="Beta-hexosaminidase eukaryotic type N-terminal" evidence="12">
    <location>
        <begin position="38"/>
        <end position="168"/>
    </location>
</feature>
<dbReference type="GO" id="GO:0004563">
    <property type="term" value="F:beta-N-acetylhexosaminidase activity"/>
    <property type="evidence" value="ECO:0007669"/>
    <property type="project" value="UniProtKB-EC"/>
</dbReference>
<dbReference type="Gene3D" id="3.20.20.80">
    <property type="entry name" value="Glycosidases"/>
    <property type="match status" value="1"/>
</dbReference>
<evidence type="ECO:0000256" key="4">
    <source>
        <dbReference type="ARBA" id="ARBA00022801"/>
    </source>
</evidence>
<evidence type="ECO:0000256" key="3">
    <source>
        <dbReference type="ARBA" id="ARBA00022729"/>
    </source>
</evidence>
<dbReference type="GO" id="GO:0005764">
    <property type="term" value="C:lysosome"/>
    <property type="evidence" value="ECO:0007669"/>
    <property type="project" value="TreeGrafter"/>
</dbReference>
<dbReference type="PRINTS" id="PR00738">
    <property type="entry name" value="GLHYDRLASE20"/>
</dbReference>
<feature type="chain" id="PRO_5027982067" description="Beta-hexosaminidase" evidence="10">
    <location>
        <begin position="23"/>
        <end position="545"/>
    </location>
</feature>
<keyword evidence="3 10" id="KW-0732">Signal</keyword>